<name>A0A8I0AMK6_9FIRM</name>
<evidence type="ECO:0000313" key="6">
    <source>
        <dbReference type="EMBL" id="MBC5661445.1"/>
    </source>
</evidence>
<dbReference type="GO" id="GO:0140098">
    <property type="term" value="F:catalytic activity, acting on RNA"/>
    <property type="evidence" value="ECO:0007669"/>
    <property type="project" value="UniProtKB-ARBA"/>
</dbReference>
<protein>
    <recommendedName>
        <fullName evidence="3">RNA pseudouridylate synthase</fullName>
    </recommendedName>
    <alternativeName>
        <fullName evidence="4">RNA-uridine isomerase</fullName>
    </alternativeName>
</protein>
<dbReference type="GO" id="GO:0009982">
    <property type="term" value="F:pseudouridine synthase activity"/>
    <property type="evidence" value="ECO:0007669"/>
    <property type="project" value="InterPro"/>
</dbReference>
<dbReference type="PANTHER" id="PTHR21600">
    <property type="entry name" value="MITOCHONDRIAL RNA PSEUDOURIDINE SYNTHASE"/>
    <property type="match status" value="1"/>
</dbReference>
<organism evidence="6 7">
    <name type="scientific">Coprococcus hominis</name>
    <name type="common">ex Liu et al. 2022</name>
    <dbReference type="NCBI Taxonomy" id="2763039"/>
    <lineage>
        <taxon>Bacteria</taxon>
        <taxon>Bacillati</taxon>
        <taxon>Bacillota</taxon>
        <taxon>Clostridia</taxon>
        <taxon>Lachnospirales</taxon>
        <taxon>Lachnospiraceae</taxon>
        <taxon>Coprococcus</taxon>
    </lineage>
</organism>
<dbReference type="EMBL" id="JACOOX010000001">
    <property type="protein sequence ID" value="MBC5661445.1"/>
    <property type="molecule type" value="Genomic_DNA"/>
</dbReference>
<reference evidence="6 7" key="1">
    <citation type="submission" date="2020-08" db="EMBL/GenBank/DDBJ databases">
        <title>Genome public.</title>
        <authorList>
            <person name="Liu C."/>
            <person name="Sun Q."/>
        </authorList>
    </citation>
    <scope>NUCLEOTIDE SEQUENCE [LARGE SCALE GENOMIC DNA]</scope>
    <source>
        <strain evidence="6 7">NSJ-10</strain>
    </source>
</reference>
<comment type="similarity">
    <text evidence="2">Belongs to the pseudouridine synthase RluA family.</text>
</comment>
<evidence type="ECO:0000256" key="1">
    <source>
        <dbReference type="ARBA" id="ARBA00000073"/>
    </source>
</evidence>
<dbReference type="Gene3D" id="3.30.2350.10">
    <property type="entry name" value="Pseudouridine synthase"/>
    <property type="match status" value="1"/>
</dbReference>
<dbReference type="SUPFAM" id="SSF55120">
    <property type="entry name" value="Pseudouridine synthase"/>
    <property type="match status" value="1"/>
</dbReference>
<proteinExistence type="inferred from homology"/>
<dbReference type="Pfam" id="PF00849">
    <property type="entry name" value="PseudoU_synth_2"/>
    <property type="match status" value="1"/>
</dbReference>
<dbReference type="RefSeq" id="WP_021944247.1">
    <property type="nucleotide sequence ID" value="NZ_JACOOX010000001.1"/>
</dbReference>
<gene>
    <name evidence="6" type="ORF">H8S09_00805</name>
</gene>
<evidence type="ECO:0000256" key="2">
    <source>
        <dbReference type="ARBA" id="ARBA00010876"/>
    </source>
</evidence>
<dbReference type="GO" id="GO:0003723">
    <property type="term" value="F:RNA binding"/>
    <property type="evidence" value="ECO:0007669"/>
    <property type="project" value="InterPro"/>
</dbReference>
<dbReference type="InterPro" id="IPR050188">
    <property type="entry name" value="RluA_PseudoU_synthase"/>
</dbReference>
<dbReference type="GO" id="GO:0000455">
    <property type="term" value="P:enzyme-directed rRNA pseudouridine synthesis"/>
    <property type="evidence" value="ECO:0007669"/>
    <property type="project" value="TreeGrafter"/>
</dbReference>
<evidence type="ECO:0000313" key="7">
    <source>
        <dbReference type="Proteomes" id="UP000615234"/>
    </source>
</evidence>
<feature type="domain" description="Pseudouridine synthase RsuA/RluA-like" evidence="5">
    <location>
        <begin position="12"/>
        <end position="170"/>
    </location>
</feature>
<dbReference type="PANTHER" id="PTHR21600:SF87">
    <property type="entry name" value="RNA PSEUDOURIDYLATE SYNTHASE DOMAIN-CONTAINING PROTEIN 1"/>
    <property type="match status" value="1"/>
</dbReference>
<dbReference type="AlphaFoldDB" id="A0A8I0AMK6"/>
<comment type="catalytic activity">
    <reaction evidence="1">
        <text>a uridine in RNA = a pseudouridine in RNA</text>
        <dbReference type="Rhea" id="RHEA:48348"/>
        <dbReference type="Rhea" id="RHEA-COMP:12068"/>
        <dbReference type="Rhea" id="RHEA-COMP:12069"/>
        <dbReference type="ChEBI" id="CHEBI:65314"/>
        <dbReference type="ChEBI" id="CHEBI:65315"/>
    </reaction>
</comment>
<keyword evidence="7" id="KW-1185">Reference proteome</keyword>
<sequence length="233" mass="26568">MKIEVLYEDNDILVAVKPYGLPSQPDKKNSENMVSMLKLRIFEKEHRTEEPYLAPIHRLDRPVGGIMLFAKNKEAASKLSKQSEDGEMVKYYQAILTGELPNDAGTITNYLIHDNKTNVTRIVDKDTPGAKLAELDYEVLDVMETDDGILSYVLINLITGRTHQIRVQMAGKKAGIWGDTKYNPKFQKTKKSYKQIGLHASRLEFEHPVTGEHMIFKNEPEGKAFEIIELDEF</sequence>
<accession>A0A8I0AMK6</accession>
<dbReference type="Proteomes" id="UP000615234">
    <property type="component" value="Unassembled WGS sequence"/>
</dbReference>
<evidence type="ECO:0000256" key="3">
    <source>
        <dbReference type="ARBA" id="ARBA00031870"/>
    </source>
</evidence>
<evidence type="ECO:0000256" key="4">
    <source>
        <dbReference type="ARBA" id="ARBA00033164"/>
    </source>
</evidence>
<dbReference type="InterPro" id="IPR020103">
    <property type="entry name" value="PsdUridine_synth_cat_dom_sf"/>
</dbReference>
<evidence type="ECO:0000259" key="5">
    <source>
        <dbReference type="Pfam" id="PF00849"/>
    </source>
</evidence>
<comment type="caution">
    <text evidence="6">The sequence shown here is derived from an EMBL/GenBank/DDBJ whole genome shotgun (WGS) entry which is preliminary data.</text>
</comment>
<dbReference type="CDD" id="cd02869">
    <property type="entry name" value="PseudoU_synth_RluA_like"/>
    <property type="match status" value="1"/>
</dbReference>
<dbReference type="InterPro" id="IPR006145">
    <property type="entry name" value="PsdUridine_synth_RsuA/RluA"/>
</dbReference>